<protein>
    <submittedName>
        <fullName evidence="1">Uncharacterized protein</fullName>
    </submittedName>
</protein>
<sequence>MLCVYECSAGLRQKTKRRKRKDTLTPSSTASPHAGFVEYKGLIRTLTMFHRMYGDVATEGSDPSSFADVIFEKARKIVRPQKLNQRYCPSPSPQPCQVCTKECDRLCRALYVPICGSECCDANLRQAKKELQKRGRGGRMSFQTFAVTICTHPMVQTFFSLEDPSMYFGL</sequence>
<accession>A0A7S4DUL6</accession>
<organism evidence="1">
    <name type="scientific">Lotharella globosa</name>
    <dbReference type="NCBI Taxonomy" id="91324"/>
    <lineage>
        <taxon>Eukaryota</taxon>
        <taxon>Sar</taxon>
        <taxon>Rhizaria</taxon>
        <taxon>Cercozoa</taxon>
        <taxon>Chlorarachniophyceae</taxon>
        <taxon>Lotharella</taxon>
    </lineage>
</organism>
<proteinExistence type="predicted"/>
<dbReference type="EMBL" id="HBIV01032730">
    <property type="protein sequence ID" value="CAE0671681.1"/>
    <property type="molecule type" value="Transcribed_RNA"/>
</dbReference>
<gene>
    <name evidence="1" type="ORF">LGLO00237_LOCUS23330</name>
</gene>
<dbReference type="AlphaFoldDB" id="A0A7S4DUL6"/>
<name>A0A7S4DUL6_9EUKA</name>
<evidence type="ECO:0000313" key="1">
    <source>
        <dbReference type="EMBL" id="CAE0671681.1"/>
    </source>
</evidence>
<reference evidence="1" key="1">
    <citation type="submission" date="2021-01" db="EMBL/GenBank/DDBJ databases">
        <authorList>
            <person name="Corre E."/>
            <person name="Pelletier E."/>
            <person name="Niang G."/>
            <person name="Scheremetjew M."/>
            <person name="Finn R."/>
            <person name="Kale V."/>
            <person name="Holt S."/>
            <person name="Cochrane G."/>
            <person name="Meng A."/>
            <person name="Brown T."/>
            <person name="Cohen L."/>
        </authorList>
    </citation>
    <scope>NUCLEOTIDE SEQUENCE</scope>
    <source>
        <strain evidence="1">CCCM811</strain>
    </source>
</reference>